<accession>A0ABQ8VS80</accession>
<dbReference type="InterPro" id="IPR043151">
    <property type="entry name" value="BAH_sf"/>
</dbReference>
<keyword evidence="3 8" id="KW-0489">Methyltransferase</keyword>
<evidence type="ECO:0000313" key="12">
    <source>
        <dbReference type="Proteomes" id="UP001150217"/>
    </source>
</evidence>
<keyword evidence="7" id="KW-0539">Nucleus</keyword>
<dbReference type="SUPFAM" id="SSF53335">
    <property type="entry name" value="S-adenosyl-L-methionine-dependent methyltransferases"/>
    <property type="match status" value="1"/>
</dbReference>
<dbReference type="PRINTS" id="PR00105">
    <property type="entry name" value="C5METTRFRASE"/>
</dbReference>
<dbReference type="Gene3D" id="3.40.50.150">
    <property type="entry name" value="Vaccinia Virus protein VP39"/>
    <property type="match status" value="1"/>
</dbReference>
<keyword evidence="6" id="KW-0238">DNA-binding</keyword>
<evidence type="ECO:0000256" key="4">
    <source>
        <dbReference type="ARBA" id="ARBA00022679"/>
    </source>
</evidence>
<comment type="subcellular location">
    <subcellularLocation>
        <location evidence="1">Nucleus</location>
    </subcellularLocation>
</comment>
<dbReference type="InterPro" id="IPR029063">
    <property type="entry name" value="SAM-dependent_MTases_sf"/>
</dbReference>
<comment type="similarity">
    <text evidence="8">Belongs to the class I-like SAM-binding methyltransferase superfamily. C5-methyltransferase family.</text>
</comment>
<gene>
    <name evidence="11" type="ORF">C8R41DRAFT_814921</name>
</gene>
<dbReference type="GO" id="GO:0032259">
    <property type="term" value="P:methylation"/>
    <property type="evidence" value="ECO:0007669"/>
    <property type="project" value="UniProtKB-KW"/>
</dbReference>
<sequence length="1255" mass="143914">MASHSSQIPRRKRPSALDVAFGDEIQDTPNTQSIATSSSQALRKPPKRKLKNTEHPNYSKKVKLPPACYFQLPSDVDFLHESASMRIAGEDDDQPGDAPKRIRNLWKFTIFDPLHKNQLISLSSLEQPDGRDSKFEAYGNVTAFIENEEDEGQEADLSNPDTVQFVHLSSILSVALDYTKGHSPLYIETQHSWYILQMPSFQYRDFLREFYLPHRLAQMLISSALANRNLTHRQFIDDYLSEAPVLLDHDVTEIDLKSAVSLIRDVVKDVIIEHPNIQRVPAVKFYLISQTGFDTPERSRRGLTAKGPGERRVNIDIAVLKPENQTPTTVTPLINTLAQQYFRENLRVVAPRPPRDLEKIREKQNARERVHRELLRLIRYCYDRGKCKWKYEKVDSIRNGSKYLRAITVDEVLYKTGDTIIMPIGDDPANPKLKGRDKDMEEKRFSLPLPNEEISMNKSFEDFFWFARIINIDLDLRVVHVQWYNHGNATAMGELSHPQELFLQALCGPVAFESIVAKMEVHQLQADIKGRFADTKDIPYGEYFCKSEYDPGTASFTAIRSEFLLSKIQSDKCAVCHISQMEKELQYPTRIRQEEAITFRGRDFHVSDYVLYRSFEDGPGNVGQVTSFVFPQRETSSDPIQVVIRKLGRISSLKRIIPDNEMVDERELFYTEDQPGNYDWIHATSLIQVCHVLAAELRSEQIENWIMHGPEHFYVRYCFPSLDVRSWASKKPIRRRQITICKKCHQKRLTEVESLNEFLTYQQKHPLRALDVFGGSGAFGTALANGSSCFDVTHAIEIAPSAAQTYRKNSPQTAVHNVCVNEAVQYIVKKNRGVETDDDIPHDRTTGEPQKFSLKPGDTDVLVAGFPCQPHSSQNIYKNANDVKTNLILPLLSLIDVLRQRILVLENVAGFLYCNLMGTQKGRHRVEGGIKQGAFKLVIRALVEMGYQVRFSLLQAAHYGVPQGRVRFFLIATLPGTPLPELPQPTHYFPLEGVAPHLRITLTNNRTIEPLQTDRGITLFPLVTVADAIGDLRRFDWEHPAPRNWTIEQRREAERRKETIPAVPCRVHLPWWGLPEGQSPYQHPVCSRFQIEARIQPPPPDIQHYTRKLPPKTVERVVNINLEPGSDFRGLPAYLSEFQFWNPSSFVAKNRGIKSLYKRLDPDRYFMTTVTNISPTAKQSAVIHPFCRRLLTVRELARSQGFPDHFFFYAIDDNIITMHRCIGNAVPWQLSLALGQEIKKALHDKWKTREQIVID</sequence>
<evidence type="ECO:0000256" key="7">
    <source>
        <dbReference type="ARBA" id="ARBA00023242"/>
    </source>
</evidence>
<dbReference type="PROSITE" id="PS51038">
    <property type="entry name" value="BAH"/>
    <property type="match status" value="1"/>
</dbReference>
<feature type="region of interest" description="Disordered" evidence="9">
    <location>
        <begin position="1"/>
        <end position="59"/>
    </location>
</feature>
<feature type="active site" evidence="8">
    <location>
        <position position="868"/>
    </location>
</feature>
<evidence type="ECO:0000259" key="10">
    <source>
        <dbReference type="PROSITE" id="PS51038"/>
    </source>
</evidence>
<dbReference type="Pfam" id="PF00145">
    <property type="entry name" value="DNA_methylase"/>
    <property type="match status" value="2"/>
</dbReference>
<dbReference type="Gene3D" id="3.90.120.10">
    <property type="entry name" value="DNA Methylase, subunit A, domain 2"/>
    <property type="match status" value="1"/>
</dbReference>
<evidence type="ECO:0000256" key="5">
    <source>
        <dbReference type="ARBA" id="ARBA00022691"/>
    </source>
</evidence>
<dbReference type="EC" id="2.1.1.37" evidence="2"/>
<evidence type="ECO:0000256" key="2">
    <source>
        <dbReference type="ARBA" id="ARBA00011975"/>
    </source>
</evidence>
<dbReference type="PROSITE" id="PS51679">
    <property type="entry name" value="SAM_MT_C5"/>
    <property type="match status" value="1"/>
</dbReference>
<keyword evidence="5 8" id="KW-0949">S-adenosyl-L-methionine</keyword>
<dbReference type="InterPro" id="IPR050390">
    <property type="entry name" value="C5-Methyltransferase"/>
</dbReference>
<name>A0ABQ8VS80_9AGAR</name>
<keyword evidence="12" id="KW-1185">Reference proteome</keyword>
<protein>
    <recommendedName>
        <fullName evidence="2">DNA (cytosine-5-)-methyltransferase</fullName>
        <ecNumber evidence="2">2.1.1.37</ecNumber>
    </recommendedName>
</protein>
<evidence type="ECO:0000256" key="9">
    <source>
        <dbReference type="SAM" id="MobiDB-lite"/>
    </source>
</evidence>
<dbReference type="EMBL" id="JANVFT010000011">
    <property type="protein sequence ID" value="KAJ4499222.1"/>
    <property type="molecule type" value="Genomic_DNA"/>
</dbReference>
<evidence type="ECO:0000313" key="11">
    <source>
        <dbReference type="EMBL" id="KAJ4499222.1"/>
    </source>
</evidence>
<organism evidence="11 12">
    <name type="scientific">Lentinula lateritia</name>
    <dbReference type="NCBI Taxonomy" id="40482"/>
    <lineage>
        <taxon>Eukaryota</taxon>
        <taxon>Fungi</taxon>
        <taxon>Dikarya</taxon>
        <taxon>Basidiomycota</taxon>
        <taxon>Agaricomycotina</taxon>
        <taxon>Agaricomycetes</taxon>
        <taxon>Agaricomycetidae</taxon>
        <taxon>Agaricales</taxon>
        <taxon>Marasmiineae</taxon>
        <taxon>Omphalotaceae</taxon>
        <taxon>Lentinula</taxon>
    </lineage>
</organism>
<evidence type="ECO:0000256" key="8">
    <source>
        <dbReference type="PROSITE-ProRule" id="PRU01016"/>
    </source>
</evidence>
<dbReference type="InterPro" id="IPR001525">
    <property type="entry name" value="C5_MeTfrase"/>
</dbReference>
<reference evidence="11" key="1">
    <citation type="submission" date="2022-08" db="EMBL/GenBank/DDBJ databases">
        <title>A Global Phylogenomic Analysis of the Shiitake Genus Lentinula.</title>
        <authorList>
            <consortium name="DOE Joint Genome Institute"/>
            <person name="Sierra-Patev S."/>
            <person name="Min B."/>
            <person name="Naranjo-Ortiz M."/>
            <person name="Looney B."/>
            <person name="Konkel Z."/>
            <person name="Slot J.C."/>
            <person name="Sakamoto Y."/>
            <person name="Steenwyk J.L."/>
            <person name="Rokas A."/>
            <person name="Carro J."/>
            <person name="Camarero S."/>
            <person name="Ferreira P."/>
            <person name="Molpeceres G."/>
            <person name="Ruiz-Duenas F.J."/>
            <person name="Serrano A."/>
            <person name="Henrissat B."/>
            <person name="Drula E."/>
            <person name="Hughes K.W."/>
            <person name="Mata J.L."/>
            <person name="Ishikawa N.K."/>
            <person name="Vargas-Isla R."/>
            <person name="Ushijima S."/>
            <person name="Smith C.A."/>
            <person name="Ahrendt S."/>
            <person name="Andreopoulos W."/>
            <person name="He G."/>
            <person name="Labutti K."/>
            <person name="Lipzen A."/>
            <person name="Ng V."/>
            <person name="Riley R."/>
            <person name="Sandor L."/>
            <person name="Barry K."/>
            <person name="Martinez A.T."/>
            <person name="Xiao Y."/>
            <person name="Gibbons J.G."/>
            <person name="Terashima K."/>
            <person name="Grigoriev I.V."/>
            <person name="Hibbett D.S."/>
        </authorList>
    </citation>
    <scope>NUCLEOTIDE SEQUENCE</scope>
    <source>
        <strain evidence="11">RHP3577 ss4</strain>
    </source>
</reference>
<evidence type="ECO:0000256" key="6">
    <source>
        <dbReference type="ARBA" id="ARBA00023125"/>
    </source>
</evidence>
<proteinExistence type="inferred from homology"/>
<dbReference type="Proteomes" id="UP001150217">
    <property type="component" value="Unassembled WGS sequence"/>
</dbReference>
<dbReference type="InterPro" id="IPR001025">
    <property type="entry name" value="BAH_dom"/>
</dbReference>
<comment type="caution">
    <text evidence="11">The sequence shown here is derived from an EMBL/GenBank/DDBJ whole genome shotgun (WGS) entry which is preliminary data.</text>
</comment>
<keyword evidence="4 8" id="KW-0808">Transferase</keyword>
<dbReference type="Gene3D" id="2.30.30.490">
    <property type="match status" value="2"/>
</dbReference>
<evidence type="ECO:0000256" key="3">
    <source>
        <dbReference type="ARBA" id="ARBA00022603"/>
    </source>
</evidence>
<dbReference type="PANTHER" id="PTHR10629:SF52">
    <property type="entry name" value="DNA (CYTOSINE-5)-METHYLTRANSFERASE 1"/>
    <property type="match status" value="1"/>
</dbReference>
<feature type="domain" description="BAH" evidence="10">
    <location>
        <begin position="412"/>
        <end position="560"/>
    </location>
</feature>
<feature type="compositionally biased region" description="Polar residues" evidence="9">
    <location>
        <begin position="27"/>
        <end position="41"/>
    </location>
</feature>
<dbReference type="PANTHER" id="PTHR10629">
    <property type="entry name" value="CYTOSINE-SPECIFIC METHYLTRANSFERASE"/>
    <property type="match status" value="1"/>
</dbReference>
<dbReference type="GO" id="GO:0008168">
    <property type="term" value="F:methyltransferase activity"/>
    <property type="evidence" value="ECO:0007669"/>
    <property type="project" value="UniProtKB-KW"/>
</dbReference>
<evidence type="ECO:0000256" key="1">
    <source>
        <dbReference type="ARBA" id="ARBA00004123"/>
    </source>
</evidence>